<dbReference type="Pfam" id="PF00450">
    <property type="entry name" value="Peptidase_S10"/>
    <property type="match status" value="1"/>
</dbReference>
<keyword evidence="2" id="KW-0645">Protease</keyword>
<dbReference type="Proteomes" id="UP000676428">
    <property type="component" value="Chromosome"/>
</dbReference>
<keyword evidence="1" id="KW-0121">Carboxypeptidase</keyword>
<organism evidence="7 8">
    <name type="scientific">Shewanella dokdonensis</name>
    <dbReference type="NCBI Taxonomy" id="712036"/>
    <lineage>
        <taxon>Bacteria</taxon>
        <taxon>Pseudomonadati</taxon>
        <taxon>Pseudomonadota</taxon>
        <taxon>Gammaproteobacteria</taxon>
        <taxon>Alteromonadales</taxon>
        <taxon>Shewanellaceae</taxon>
        <taxon>Shewanella</taxon>
    </lineage>
</organism>
<gene>
    <name evidence="7" type="ORF">KHX94_12840</name>
</gene>
<proteinExistence type="predicted"/>
<keyword evidence="8" id="KW-1185">Reference proteome</keyword>
<dbReference type="EMBL" id="CP074572">
    <property type="protein sequence ID" value="QVK22298.1"/>
    <property type="molecule type" value="Genomic_DNA"/>
</dbReference>
<reference evidence="7 8" key="1">
    <citation type="journal article" date="2012" name="Int. J. Syst. Evol. Microbiol.">
        <title>Shewanella dokdonensis sp. nov., isolated from seawater.</title>
        <authorList>
            <person name="Sung H.R."/>
            <person name="Yoon J.H."/>
            <person name="Ghim S.Y."/>
        </authorList>
    </citation>
    <scope>NUCLEOTIDE SEQUENCE [LARGE SCALE GENOMIC DNA]</scope>
    <source>
        <strain evidence="7 8">DSM 23626</strain>
    </source>
</reference>
<evidence type="ECO:0000256" key="1">
    <source>
        <dbReference type="ARBA" id="ARBA00022645"/>
    </source>
</evidence>
<feature type="signal peptide" evidence="6">
    <location>
        <begin position="1"/>
        <end position="20"/>
    </location>
</feature>
<evidence type="ECO:0000256" key="6">
    <source>
        <dbReference type="SAM" id="SignalP"/>
    </source>
</evidence>
<feature type="chain" id="PRO_5046916975" description="Peptidase S10" evidence="6">
    <location>
        <begin position="21"/>
        <end position="487"/>
    </location>
</feature>
<dbReference type="RefSeq" id="WP_213680954.1">
    <property type="nucleotide sequence ID" value="NZ_CP074572.1"/>
</dbReference>
<dbReference type="Gene3D" id="3.40.50.1820">
    <property type="entry name" value="alpha/beta hydrolase"/>
    <property type="match status" value="1"/>
</dbReference>
<evidence type="ECO:0000256" key="2">
    <source>
        <dbReference type="ARBA" id="ARBA00022670"/>
    </source>
</evidence>
<dbReference type="SUPFAM" id="SSF53474">
    <property type="entry name" value="alpha/beta-Hydrolases"/>
    <property type="match status" value="1"/>
</dbReference>
<keyword evidence="5" id="KW-0325">Glycoprotein</keyword>
<dbReference type="InterPro" id="IPR029058">
    <property type="entry name" value="AB_hydrolase_fold"/>
</dbReference>
<evidence type="ECO:0000256" key="3">
    <source>
        <dbReference type="ARBA" id="ARBA00022729"/>
    </source>
</evidence>
<dbReference type="InterPro" id="IPR001563">
    <property type="entry name" value="Peptidase_S10"/>
</dbReference>
<protein>
    <recommendedName>
        <fullName evidence="9">Peptidase S10</fullName>
    </recommendedName>
</protein>
<name>A0ABX8DBX7_9GAMM</name>
<keyword evidence="3 6" id="KW-0732">Signal</keyword>
<evidence type="ECO:0000256" key="5">
    <source>
        <dbReference type="ARBA" id="ARBA00023180"/>
    </source>
</evidence>
<accession>A0ABX8DBX7</accession>
<sequence length="487" mass="52990">MTFSIKWVMLLALTLPLTLAAQTQSPEVLTLPAPLVKDHHGTFNGKSLSYRSVVEAFTLTPLPGNPLTLISSSYLVGNNPQRPVLFAFNGGPISPSVYLHMLALGPKRLAIPDDLHADPASFQLTDNPDSPLDKADLVFYDPAGTGYSHFDAPAKSAEYFGNTNDAKAFVAFMHAWLQRHQRSSSPVYILGESYGTMRAAAVAQQLSAEAQPVDLKGIYLFGQALNIVETAQRPANIMTYVVSLKTLAALAWYHGKVAHNGRSFKAFMDEVGQFAEGDYLKVLLAGNRASAAENQAVADRLAALTGVPAKVQQQYHLRMSKNQFRVELLKADNLILGASDGRYTAKPERAGDVPDGSATIYPAIFNAFASYKQTMLGINSDAPYVVSSPVSSLAQWDWGSKAGPFGNWPYAEGISAALTRFPAMQLVLGVGYYDTLTTTGATEYLLQQNDWPASRVHLHYYAGGHMAYTVAANLQQFSTDLRQWLSK</sequence>
<evidence type="ECO:0000256" key="4">
    <source>
        <dbReference type="ARBA" id="ARBA00022801"/>
    </source>
</evidence>
<evidence type="ECO:0000313" key="8">
    <source>
        <dbReference type="Proteomes" id="UP000676428"/>
    </source>
</evidence>
<evidence type="ECO:0000313" key="7">
    <source>
        <dbReference type="EMBL" id="QVK22298.1"/>
    </source>
</evidence>
<dbReference type="PANTHER" id="PTHR11802:SF3">
    <property type="entry name" value="RETINOID-INDUCIBLE SERINE CARBOXYPEPTIDASE"/>
    <property type="match status" value="1"/>
</dbReference>
<dbReference type="PANTHER" id="PTHR11802">
    <property type="entry name" value="SERINE PROTEASE FAMILY S10 SERINE CARBOXYPEPTIDASE"/>
    <property type="match status" value="1"/>
</dbReference>
<evidence type="ECO:0008006" key="9">
    <source>
        <dbReference type="Google" id="ProtNLM"/>
    </source>
</evidence>
<keyword evidence="4" id="KW-0378">Hydrolase</keyword>